<sequence length="32" mass="3937">MCRSPRSKQPVTFWSLCAWTYHHQNVNKFKRV</sequence>
<dbReference type="AlphaFoldDB" id="A0A2P2Q8N6"/>
<evidence type="ECO:0000313" key="1">
    <source>
        <dbReference type="EMBL" id="MBX63330.1"/>
    </source>
</evidence>
<reference evidence="1" key="1">
    <citation type="submission" date="2018-02" db="EMBL/GenBank/DDBJ databases">
        <title>Rhizophora mucronata_Transcriptome.</title>
        <authorList>
            <person name="Meera S.P."/>
            <person name="Sreeshan A."/>
            <person name="Augustine A."/>
        </authorList>
    </citation>
    <scope>NUCLEOTIDE SEQUENCE</scope>
    <source>
        <tissue evidence="1">Leaf</tissue>
    </source>
</reference>
<accession>A0A2P2Q8N6</accession>
<protein>
    <submittedName>
        <fullName evidence="1">Uncharacterized protein</fullName>
    </submittedName>
</protein>
<proteinExistence type="predicted"/>
<dbReference type="EMBL" id="GGEC01082846">
    <property type="protein sequence ID" value="MBX63330.1"/>
    <property type="molecule type" value="Transcribed_RNA"/>
</dbReference>
<name>A0A2P2Q8N6_RHIMU</name>
<organism evidence="1">
    <name type="scientific">Rhizophora mucronata</name>
    <name type="common">Asiatic mangrove</name>
    <dbReference type="NCBI Taxonomy" id="61149"/>
    <lineage>
        <taxon>Eukaryota</taxon>
        <taxon>Viridiplantae</taxon>
        <taxon>Streptophyta</taxon>
        <taxon>Embryophyta</taxon>
        <taxon>Tracheophyta</taxon>
        <taxon>Spermatophyta</taxon>
        <taxon>Magnoliopsida</taxon>
        <taxon>eudicotyledons</taxon>
        <taxon>Gunneridae</taxon>
        <taxon>Pentapetalae</taxon>
        <taxon>rosids</taxon>
        <taxon>fabids</taxon>
        <taxon>Malpighiales</taxon>
        <taxon>Rhizophoraceae</taxon>
        <taxon>Rhizophora</taxon>
    </lineage>
</organism>